<accession>A0A6A6CS19</accession>
<keyword evidence="2" id="KW-1185">Reference proteome</keyword>
<protein>
    <submittedName>
        <fullName evidence="1">Uncharacterized protein</fullName>
    </submittedName>
</protein>
<sequence length="308" mass="34360">MEVAEISVTVSADLVSQLPPWDGAKPDPGATSVLGRSFKHALTLTGDNEDTQSLCENTWVAPSLLESTEHLGRNIRWVSDETSLRRSCIRHGLPRSATIQTAWKGHDLDQTIIPFPRFDAGFQNDMIKTSMTLTIRSRVPASCYDIREPITIPQPPAIPPVFQSHLQRVYLEIRLSSAECMPIDHLQGENLDIKNWLPAIKLRSLRVTVIVPFSGTEDLAKHSCSDRLKLIWGLGSSIKLARKTLVWSMRRLHIEQKTFVVKQVFDGTTYCEEAERAETLSFTSRSRGLVNASSSLAYNSHARAVLGS</sequence>
<gene>
    <name evidence="1" type="ORF">M409DRAFT_53217</name>
</gene>
<dbReference type="Proteomes" id="UP000799537">
    <property type="component" value="Unassembled WGS sequence"/>
</dbReference>
<dbReference type="AlphaFoldDB" id="A0A6A6CS19"/>
<evidence type="ECO:0000313" key="2">
    <source>
        <dbReference type="Proteomes" id="UP000799537"/>
    </source>
</evidence>
<name>A0A6A6CS19_ZASCE</name>
<dbReference type="GeneID" id="54565579"/>
<evidence type="ECO:0000313" key="1">
    <source>
        <dbReference type="EMBL" id="KAF2168559.1"/>
    </source>
</evidence>
<reference evidence="1" key="1">
    <citation type="journal article" date="2020" name="Stud. Mycol.">
        <title>101 Dothideomycetes genomes: a test case for predicting lifestyles and emergence of pathogens.</title>
        <authorList>
            <person name="Haridas S."/>
            <person name="Albert R."/>
            <person name="Binder M."/>
            <person name="Bloem J."/>
            <person name="Labutti K."/>
            <person name="Salamov A."/>
            <person name="Andreopoulos B."/>
            <person name="Baker S."/>
            <person name="Barry K."/>
            <person name="Bills G."/>
            <person name="Bluhm B."/>
            <person name="Cannon C."/>
            <person name="Castanera R."/>
            <person name="Culley D."/>
            <person name="Daum C."/>
            <person name="Ezra D."/>
            <person name="Gonzalez J."/>
            <person name="Henrissat B."/>
            <person name="Kuo A."/>
            <person name="Liang C."/>
            <person name="Lipzen A."/>
            <person name="Lutzoni F."/>
            <person name="Magnuson J."/>
            <person name="Mondo S."/>
            <person name="Nolan M."/>
            <person name="Ohm R."/>
            <person name="Pangilinan J."/>
            <person name="Park H.-J."/>
            <person name="Ramirez L."/>
            <person name="Alfaro M."/>
            <person name="Sun H."/>
            <person name="Tritt A."/>
            <person name="Yoshinaga Y."/>
            <person name="Zwiers L.-H."/>
            <person name="Turgeon B."/>
            <person name="Goodwin S."/>
            <person name="Spatafora J."/>
            <person name="Crous P."/>
            <person name="Grigoriev I."/>
        </authorList>
    </citation>
    <scope>NUCLEOTIDE SEQUENCE</scope>
    <source>
        <strain evidence="1">ATCC 36951</strain>
    </source>
</reference>
<dbReference type="RefSeq" id="XP_033669448.1">
    <property type="nucleotide sequence ID" value="XM_033812307.1"/>
</dbReference>
<proteinExistence type="predicted"/>
<organism evidence="1 2">
    <name type="scientific">Zasmidium cellare ATCC 36951</name>
    <dbReference type="NCBI Taxonomy" id="1080233"/>
    <lineage>
        <taxon>Eukaryota</taxon>
        <taxon>Fungi</taxon>
        <taxon>Dikarya</taxon>
        <taxon>Ascomycota</taxon>
        <taxon>Pezizomycotina</taxon>
        <taxon>Dothideomycetes</taxon>
        <taxon>Dothideomycetidae</taxon>
        <taxon>Mycosphaerellales</taxon>
        <taxon>Mycosphaerellaceae</taxon>
        <taxon>Zasmidium</taxon>
    </lineage>
</organism>
<dbReference type="EMBL" id="ML993590">
    <property type="protein sequence ID" value="KAF2168559.1"/>
    <property type="molecule type" value="Genomic_DNA"/>
</dbReference>